<feature type="transmembrane region" description="Helical" evidence="2">
    <location>
        <begin position="12"/>
        <end position="31"/>
    </location>
</feature>
<sequence>MYLDDGDDVMMLMLLGAALIGCLYLLAWLIYREIDFARTRSRSQQKAREEEARREQEHARREHQAAMEREDVLADLRDYGISEYQLEHLPTEEIATQLRVAVDVHRRAIEGFAGARRPADALR</sequence>
<keyword evidence="2" id="KW-0472">Membrane</keyword>
<organism evidence="3 4">
    <name type="scientific">Mycobacterium servetii</name>
    <dbReference type="NCBI Taxonomy" id="3237418"/>
    <lineage>
        <taxon>Bacteria</taxon>
        <taxon>Bacillati</taxon>
        <taxon>Actinomycetota</taxon>
        <taxon>Actinomycetes</taxon>
        <taxon>Mycobacteriales</taxon>
        <taxon>Mycobacteriaceae</taxon>
        <taxon>Mycobacterium</taxon>
    </lineage>
</organism>
<comment type="caution">
    <text evidence="3">The sequence shown here is derived from an EMBL/GenBank/DDBJ whole genome shotgun (WGS) entry which is preliminary data.</text>
</comment>
<evidence type="ECO:0008006" key="5">
    <source>
        <dbReference type="Google" id="ProtNLM"/>
    </source>
</evidence>
<feature type="compositionally biased region" description="Basic and acidic residues" evidence="1">
    <location>
        <begin position="46"/>
        <end position="67"/>
    </location>
</feature>
<protein>
    <recommendedName>
        <fullName evidence="5">DUF2802 domain-containing protein</fullName>
    </recommendedName>
</protein>
<gene>
    <name evidence="3" type="ORF">AB8998_30235</name>
</gene>
<dbReference type="Proteomes" id="UP001564760">
    <property type="component" value="Unassembled WGS sequence"/>
</dbReference>
<evidence type="ECO:0000256" key="2">
    <source>
        <dbReference type="SAM" id="Phobius"/>
    </source>
</evidence>
<evidence type="ECO:0000313" key="4">
    <source>
        <dbReference type="Proteomes" id="UP001564760"/>
    </source>
</evidence>
<keyword evidence="4" id="KW-1185">Reference proteome</keyword>
<evidence type="ECO:0000256" key="1">
    <source>
        <dbReference type="SAM" id="MobiDB-lite"/>
    </source>
</evidence>
<dbReference type="RefSeq" id="WP_369741979.1">
    <property type="nucleotide sequence ID" value="NZ_JBGEDP010000002.1"/>
</dbReference>
<dbReference type="EMBL" id="JBGEDP010000002">
    <property type="protein sequence ID" value="MEY8018931.1"/>
    <property type="molecule type" value="Genomic_DNA"/>
</dbReference>
<proteinExistence type="predicted"/>
<accession>A0ABV4CBS4</accession>
<evidence type="ECO:0000313" key="3">
    <source>
        <dbReference type="EMBL" id="MEY8018931.1"/>
    </source>
</evidence>
<keyword evidence="2" id="KW-0812">Transmembrane</keyword>
<reference evidence="3 4" key="1">
    <citation type="submission" date="2024-08" db="EMBL/GenBank/DDBJ databases">
        <title>Mycobacterium servetensis sp. nov., a novel rapid-growing mycobacterial species recovered from a human patient in Zaragoza, Spain.</title>
        <authorList>
            <person name="Tristancho-Baro A.I."/>
            <person name="Buenestado-Serrano S."/>
            <person name="Garcia De Viedma D."/>
            <person name="Milagro-Beamonte A."/>
            <person name="Burillo N."/>
            <person name="Sanz S."/>
            <person name="Lopez-Calleja A.I."/>
            <person name="Penas-Utrilla D."/>
            <person name="Guardingo M."/>
            <person name="Garcia M.J."/>
            <person name="Vinuelas-Bayon J."/>
        </authorList>
    </citation>
    <scope>NUCLEOTIDE SEQUENCE [LARGE SCALE GENOMIC DNA]</scope>
    <source>
        <strain evidence="4">HUMS_12744610</strain>
    </source>
</reference>
<name>A0ABV4CBS4_9MYCO</name>
<feature type="region of interest" description="Disordered" evidence="1">
    <location>
        <begin position="39"/>
        <end position="67"/>
    </location>
</feature>
<keyword evidence="2" id="KW-1133">Transmembrane helix</keyword>